<dbReference type="OrthoDB" id="2973090at2"/>
<evidence type="ECO:0000313" key="1">
    <source>
        <dbReference type="EMBL" id="GAL33138.1"/>
    </source>
</evidence>
<comment type="caution">
    <text evidence="1">The sequence shown here is derived from an EMBL/GenBank/DDBJ whole genome shotgun (WGS) entry which is preliminary data.</text>
</comment>
<organism evidence="1 2">
    <name type="scientific">Vibrio maritimus</name>
    <dbReference type="NCBI Taxonomy" id="990268"/>
    <lineage>
        <taxon>Bacteria</taxon>
        <taxon>Pseudomonadati</taxon>
        <taxon>Pseudomonadota</taxon>
        <taxon>Gammaproteobacteria</taxon>
        <taxon>Vibrionales</taxon>
        <taxon>Vibrionaceae</taxon>
        <taxon>Vibrio</taxon>
    </lineage>
</organism>
<reference evidence="1 2" key="1">
    <citation type="submission" date="2014-09" db="EMBL/GenBank/DDBJ databases">
        <title>Vibrio maritimus JCM 19240. (C210) whole genome shotgun sequence.</title>
        <authorList>
            <person name="Sawabe T."/>
            <person name="Meirelles P."/>
            <person name="Nakanishi M."/>
            <person name="Sayaka M."/>
            <person name="Hattori M."/>
            <person name="Ohkuma M."/>
        </authorList>
    </citation>
    <scope>NUCLEOTIDE SEQUENCE [LARGE SCALE GENOMIC DNA]</scope>
    <source>
        <strain evidence="1 2">JCM 19240</strain>
    </source>
</reference>
<dbReference type="EMBL" id="BBMT01000002">
    <property type="protein sequence ID" value="GAL33138.1"/>
    <property type="molecule type" value="Genomic_DNA"/>
</dbReference>
<evidence type="ECO:0000313" key="2">
    <source>
        <dbReference type="Proteomes" id="UP000029224"/>
    </source>
</evidence>
<name>A0A090T1U3_9VIBR</name>
<sequence>MFKIDNFRPIAVKAINDTKAKVTNPETKPKNIYELAGAATLASANNITRNLSTKMGLLWERVASISPYAINTESEFGLKIKGIDLISLNISTGRVEYQQLKTKHDTLTGSQRERSVEELSIHEFLVSVVVLALVPGRSSIKIFLELRGKDFGLLLA</sequence>
<proteinExistence type="predicted"/>
<reference evidence="1 2" key="2">
    <citation type="submission" date="2014-09" db="EMBL/GenBank/DDBJ databases">
        <authorList>
            <consortium name="NBRP consortium"/>
            <person name="Sawabe T."/>
            <person name="Meirelles P."/>
            <person name="Nakanishi M."/>
            <person name="Sayaka M."/>
            <person name="Hattori M."/>
            <person name="Ohkuma M."/>
        </authorList>
    </citation>
    <scope>NUCLEOTIDE SEQUENCE [LARGE SCALE GENOMIC DNA]</scope>
    <source>
        <strain evidence="1 2">JCM 19240</strain>
    </source>
</reference>
<dbReference type="AlphaFoldDB" id="A0A090T1U3"/>
<keyword evidence="2" id="KW-1185">Reference proteome</keyword>
<protein>
    <submittedName>
        <fullName evidence="1">Uncharacterized protein</fullName>
    </submittedName>
</protein>
<accession>A0A090T1U3</accession>
<gene>
    <name evidence="1" type="ORF">JCM19240_6570</name>
</gene>
<dbReference type="Proteomes" id="UP000029224">
    <property type="component" value="Unassembled WGS sequence"/>
</dbReference>